<protein>
    <submittedName>
        <fullName evidence="1">Uncharacterized protein</fullName>
    </submittedName>
</protein>
<dbReference type="EMBL" id="QDEB01012128">
    <property type="protein sequence ID" value="RZC41993.1"/>
    <property type="molecule type" value="Genomic_DNA"/>
</dbReference>
<proteinExistence type="predicted"/>
<accession>A0A482WBT8</accession>
<organism evidence="1 2">
    <name type="scientific">Asbolus verrucosus</name>
    <name type="common">Desert ironclad beetle</name>
    <dbReference type="NCBI Taxonomy" id="1661398"/>
    <lineage>
        <taxon>Eukaryota</taxon>
        <taxon>Metazoa</taxon>
        <taxon>Ecdysozoa</taxon>
        <taxon>Arthropoda</taxon>
        <taxon>Hexapoda</taxon>
        <taxon>Insecta</taxon>
        <taxon>Pterygota</taxon>
        <taxon>Neoptera</taxon>
        <taxon>Endopterygota</taxon>
        <taxon>Coleoptera</taxon>
        <taxon>Polyphaga</taxon>
        <taxon>Cucujiformia</taxon>
        <taxon>Tenebrionidae</taxon>
        <taxon>Pimeliinae</taxon>
        <taxon>Asbolus</taxon>
    </lineage>
</organism>
<dbReference type="STRING" id="1661398.A0A482WBT8"/>
<feature type="non-terminal residue" evidence="1">
    <location>
        <position position="1"/>
    </location>
</feature>
<evidence type="ECO:0000313" key="1">
    <source>
        <dbReference type="EMBL" id="RZC41993.1"/>
    </source>
</evidence>
<evidence type="ECO:0000313" key="2">
    <source>
        <dbReference type="Proteomes" id="UP000292052"/>
    </source>
</evidence>
<sequence length="77" mass="8639">SMLGIQGKPSWSLNLPSIGPFRSFGNGGKDTSFHIKSYSGRRVKNDSIRMVYFHDQTVAIVELEPDKLLLNCELIEV</sequence>
<dbReference type="AlphaFoldDB" id="A0A482WBT8"/>
<name>A0A482WBT8_ASBVE</name>
<dbReference type="OrthoDB" id="6501032at2759"/>
<keyword evidence="2" id="KW-1185">Reference proteome</keyword>
<dbReference type="Proteomes" id="UP000292052">
    <property type="component" value="Unassembled WGS sequence"/>
</dbReference>
<gene>
    <name evidence="1" type="ORF">BDFB_013023</name>
</gene>
<comment type="caution">
    <text evidence="1">The sequence shown here is derived from an EMBL/GenBank/DDBJ whole genome shotgun (WGS) entry which is preliminary data.</text>
</comment>
<reference evidence="1 2" key="1">
    <citation type="submission" date="2017-03" db="EMBL/GenBank/DDBJ databases">
        <title>Genome of the blue death feigning beetle - Asbolus verrucosus.</title>
        <authorList>
            <person name="Rider S.D."/>
        </authorList>
    </citation>
    <scope>NUCLEOTIDE SEQUENCE [LARGE SCALE GENOMIC DNA]</scope>
    <source>
        <strain evidence="1">Butters</strain>
        <tissue evidence="1">Head and leg muscle</tissue>
    </source>
</reference>